<gene>
    <name evidence="1" type="ORF">BpHYR1_039616</name>
</gene>
<accession>A0A3M7P6F4</accession>
<dbReference type="Proteomes" id="UP000276133">
    <property type="component" value="Unassembled WGS sequence"/>
</dbReference>
<proteinExistence type="predicted"/>
<sequence>MIYKIQVLSLDETRYHLKWIYFLDNLYARIMIFTKSSSIYERGIAEDFLSAPKNLKLRQACLRRRLSRKTSMVARCIEISLNLSTGIFPCIESILELVYSRGIDYFLR</sequence>
<reference evidence="1 2" key="1">
    <citation type="journal article" date="2018" name="Sci. Rep.">
        <title>Genomic signatures of local adaptation to the degree of environmental predictability in rotifers.</title>
        <authorList>
            <person name="Franch-Gras L."/>
            <person name="Hahn C."/>
            <person name="Garcia-Roger E.M."/>
            <person name="Carmona M.J."/>
            <person name="Serra M."/>
            <person name="Gomez A."/>
        </authorList>
    </citation>
    <scope>NUCLEOTIDE SEQUENCE [LARGE SCALE GENOMIC DNA]</scope>
    <source>
        <strain evidence="1">HYR1</strain>
    </source>
</reference>
<evidence type="ECO:0000313" key="2">
    <source>
        <dbReference type="Proteomes" id="UP000276133"/>
    </source>
</evidence>
<keyword evidence="2" id="KW-1185">Reference proteome</keyword>
<protein>
    <submittedName>
        <fullName evidence="1">Uncharacterized protein</fullName>
    </submittedName>
</protein>
<dbReference type="AlphaFoldDB" id="A0A3M7P6F4"/>
<name>A0A3M7P6F4_BRAPC</name>
<dbReference type="EMBL" id="REGN01013138">
    <property type="protein sequence ID" value="RMZ94317.1"/>
    <property type="molecule type" value="Genomic_DNA"/>
</dbReference>
<organism evidence="1 2">
    <name type="scientific">Brachionus plicatilis</name>
    <name type="common">Marine rotifer</name>
    <name type="synonym">Brachionus muelleri</name>
    <dbReference type="NCBI Taxonomy" id="10195"/>
    <lineage>
        <taxon>Eukaryota</taxon>
        <taxon>Metazoa</taxon>
        <taxon>Spiralia</taxon>
        <taxon>Gnathifera</taxon>
        <taxon>Rotifera</taxon>
        <taxon>Eurotatoria</taxon>
        <taxon>Monogononta</taxon>
        <taxon>Pseudotrocha</taxon>
        <taxon>Ploima</taxon>
        <taxon>Brachionidae</taxon>
        <taxon>Brachionus</taxon>
    </lineage>
</organism>
<evidence type="ECO:0000313" key="1">
    <source>
        <dbReference type="EMBL" id="RMZ94317.1"/>
    </source>
</evidence>
<comment type="caution">
    <text evidence="1">The sequence shown here is derived from an EMBL/GenBank/DDBJ whole genome shotgun (WGS) entry which is preliminary data.</text>
</comment>